<dbReference type="Pfam" id="PF07336">
    <property type="entry name" value="ABATE"/>
    <property type="match status" value="1"/>
</dbReference>
<dbReference type="InterPro" id="IPR023286">
    <property type="entry name" value="ABATE_dom_sf"/>
</dbReference>
<protein>
    <submittedName>
        <fullName evidence="3">CGNR zinc finger domain-containing protein</fullName>
    </submittedName>
</protein>
<dbReference type="PANTHER" id="PTHR35525">
    <property type="entry name" value="BLL6575 PROTEIN"/>
    <property type="match status" value="1"/>
</dbReference>
<dbReference type="Proteomes" id="UP001501470">
    <property type="component" value="Unassembled WGS sequence"/>
</dbReference>
<comment type="caution">
    <text evidence="3">The sequence shown here is derived from an EMBL/GenBank/DDBJ whole genome shotgun (WGS) entry which is preliminary data.</text>
</comment>
<dbReference type="EMBL" id="BAAAQD010000022">
    <property type="protein sequence ID" value="GAA1551449.1"/>
    <property type="molecule type" value="Genomic_DNA"/>
</dbReference>
<sequence>MHPGIHVLTSAYGQQFSFDPGSLGVELLATGGPGAGRRWEILHRPADLADWLTRTRLAAPAPLTVSDLRIGVADLERVRHLRDTFWLIAPAIAHGRPVDAAAVEVLNGYADAPPRFRVDAADLVRRWVTPVTGRQVLAAFARDALTVIGTPALRDRLRECAGDPCQLIFLDTSRPGNRRWCSMERCGNRNKARSHRNRRATPTAAANPDPGRATPTVTATP</sequence>
<accession>A0ABN2C2C1</accession>
<name>A0ABN2C2C1_9ACTN</name>
<feature type="compositionally biased region" description="Basic residues" evidence="1">
    <location>
        <begin position="188"/>
        <end position="199"/>
    </location>
</feature>
<evidence type="ECO:0000313" key="4">
    <source>
        <dbReference type="Proteomes" id="UP001501470"/>
    </source>
</evidence>
<dbReference type="Gene3D" id="1.10.3300.10">
    <property type="entry name" value="Jann2411-like domain"/>
    <property type="match status" value="1"/>
</dbReference>
<gene>
    <name evidence="3" type="ORF">GCM10009827_085050</name>
</gene>
<keyword evidence="4" id="KW-1185">Reference proteome</keyword>
<dbReference type="InterPro" id="IPR010852">
    <property type="entry name" value="ABATE"/>
</dbReference>
<feature type="domain" description="Zinc finger CGNR" evidence="2">
    <location>
        <begin position="156"/>
        <end position="199"/>
    </location>
</feature>
<dbReference type="SUPFAM" id="SSF160904">
    <property type="entry name" value="Jann2411-like"/>
    <property type="match status" value="1"/>
</dbReference>
<dbReference type="RefSeq" id="WP_344509488.1">
    <property type="nucleotide sequence ID" value="NZ_BAAAQD010000022.1"/>
</dbReference>
<feature type="region of interest" description="Disordered" evidence="1">
    <location>
        <begin position="188"/>
        <end position="221"/>
    </location>
</feature>
<evidence type="ECO:0000313" key="3">
    <source>
        <dbReference type="EMBL" id="GAA1551449.1"/>
    </source>
</evidence>
<evidence type="ECO:0000256" key="1">
    <source>
        <dbReference type="SAM" id="MobiDB-lite"/>
    </source>
</evidence>
<dbReference type="InterPro" id="IPR021005">
    <property type="entry name" value="Znf_CGNR"/>
</dbReference>
<proteinExistence type="predicted"/>
<dbReference type="PANTHER" id="PTHR35525:SF3">
    <property type="entry name" value="BLL6575 PROTEIN"/>
    <property type="match status" value="1"/>
</dbReference>
<evidence type="ECO:0000259" key="2">
    <source>
        <dbReference type="Pfam" id="PF11706"/>
    </source>
</evidence>
<reference evidence="3 4" key="1">
    <citation type="journal article" date="2019" name="Int. J. Syst. Evol. Microbiol.">
        <title>The Global Catalogue of Microorganisms (GCM) 10K type strain sequencing project: providing services to taxonomists for standard genome sequencing and annotation.</title>
        <authorList>
            <consortium name="The Broad Institute Genomics Platform"/>
            <consortium name="The Broad Institute Genome Sequencing Center for Infectious Disease"/>
            <person name="Wu L."/>
            <person name="Ma J."/>
        </authorList>
    </citation>
    <scope>NUCLEOTIDE SEQUENCE [LARGE SCALE GENOMIC DNA]</scope>
    <source>
        <strain evidence="3 4">JCM 15933</strain>
    </source>
</reference>
<organism evidence="3 4">
    <name type="scientific">Dactylosporangium maewongense</name>
    <dbReference type="NCBI Taxonomy" id="634393"/>
    <lineage>
        <taxon>Bacteria</taxon>
        <taxon>Bacillati</taxon>
        <taxon>Actinomycetota</taxon>
        <taxon>Actinomycetes</taxon>
        <taxon>Micromonosporales</taxon>
        <taxon>Micromonosporaceae</taxon>
        <taxon>Dactylosporangium</taxon>
    </lineage>
</organism>
<dbReference type="Pfam" id="PF11706">
    <property type="entry name" value="zf-CGNR"/>
    <property type="match status" value="1"/>
</dbReference>